<name>A0ACB9FIA1_ARCLA</name>
<dbReference type="EMBL" id="CM042047">
    <property type="protein sequence ID" value="KAI3770882.1"/>
    <property type="molecule type" value="Genomic_DNA"/>
</dbReference>
<evidence type="ECO:0000313" key="2">
    <source>
        <dbReference type="Proteomes" id="UP001055879"/>
    </source>
</evidence>
<organism evidence="1 2">
    <name type="scientific">Arctium lappa</name>
    <name type="common">Greater burdock</name>
    <name type="synonym">Lappa major</name>
    <dbReference type="NCBI Taxonomy" id="4217"/>
    <lineage>
        <taxon>Eukaryota</taxon>
        <taxon>Viridiplantae</taxon>
        <taxon>Streptophyta</taxon>
        <taxon>Embryophyta</taxon>
        <taxon>Tracheophyta</taxon>
        <taxon>Spermatophyta</taxon>
        <taxon>Magnoliopsida</taxon>
        <taxon>eudicotyledons</taxon>
        <taxon>Gunneridae</taxon>
        <taxon>Pentapetalae</taxon>
        <taxon>asterids</taxon>
        <taxon>campanulids</taxon>
        <taxon>Asterales</taxon>
        <taxon>Asteraceae</taxon>
        <taxon>Carduoideae</taxon>
        <taxon>Cardueae</taxon>
        <taxon>Arctiinae</taxon>
        <taxon>Arctium</taxon>
    </lineage>
</organism>
<reference evidence="1 2" key="2">
    <citation type="journal article" date="2022" name="Mol. Ecol. Resour.">
        <title>The genomes of chicory, endive, great burdock and yacon provide insights into Asteraceae paleo-polyploidization history and plant inulin production.</title>
        <authorList>
            <person name="Fan W."/>
            <person name="Wang S."/>
            <person name="Wang H."/>
            <person name="Wang A."/>
            <person name="Jiang F."/>
            <person name="Liu H."/>
            <person name="Zhao H."/>
            <person name="Xu D."/>
            <person name="Zhang Y."/>
        </authorList>
    </citation>
    <scope>NUCLEOTIDE SEQUENCE [LARGE SCALE GENOMIC DNA]</scope>
    <source>
        <strain evidence="2">cv. Niubang</strain>
    </source>
</reference>
<sequence>MGKLGRDKARVEKSAQVATATWNYSWYDCFKFNSYDGLGCINNTFLSPHSLPPTIATSPEAEAMMPPFLQTPKHTQTEEREIVAACLIRYPLSLSLSLSLLLLVFSTKGAIVLYMG</sequence>
<reference evidence="2" key="1">
    <citation type="journal article" date="2022" name="Mol. Ecol. Resour.">
        <title>The genomes of chicory, endive, great burdock and yacon provide insights into Asteraceae palaeo-polyploidization history and plant inulin production.</title>
        <authorList>
            <person name="Fan W."/>
            <person name="Wang S."/>
            <person name="Wang H."/>
            <person name="Wang A."/>
            <person name="Jiang F."/>
            <person name="Liu H."/>
            <person name="Zhao H."/>
            <person name="Xu D."/>
            <person name="Zhang Y."/>
        </authorList>
    </citation>
    <scope>NUCLEOTIDE SEQUENCE [LARGE SCALE GENOMIC DNA]</scope>
    <source>
        <strain evidence="2">cv. Niubang</strain>
    </source>
</reference>
<keyword evidence="2" id="KW-1185">Reference proteome</keyword>
<comment type="caution">
    <text evidence="1">The sequence shown here is derived from an EMBL/GenBank/DDBJ whole genome shotgun (WGS) entry which is preliminary data.</text>
</comment>
<evidence type="ECO:0000313" key="1">
    <source>
        <dbReference type="EMBL" id="KAI3770882.1"/>
    </source>
</evidence>
<gene>
    <name evidence="1" type="ORF">L6452_02030</name>
</gene>
<protein>
    <submittedName>
        <fullName evidence="1">Uncharacterized protein</fullName>
    </submittedName>
</protein>
<proteinExistence type="predicted"/>
<dbReference type="Proteomes" id="UP001055879">
    <property type="component" value="Linkage Group LG01"/>
</dbReference>
<accession>A0ACB9FIA1</accession>